<dbReference type="OrthoDB" id="9786424at2"/>
<dbReference type="Pfam" id="PF06167">
    <property type="entry name" value="Peptidase_M90"/>
    <property type="match status" value="1"/>
</dbReference>
<organism evidence="2 3">
    <name type="scientific">Flavobacterium arcticum</name>
    <dbReference type="NCBI Taxonomy" id="1784713"/>
    <lineage>
        <taxon>Bacteria</taxon>
        <taxon>Pseudomonadati</taxon>
        <taxon>Bacteroidota</taxon>
        <taxon>Flavobacteriia</taxon>
        <taxon>Flavobacteriales</taxon>
        <taxon>Flavobacteriaceae</taxon>
        <taxon>Flavobacterium</taxon>
    </lineage>
</organism>
<sequence length="268" mass="31492">MPMDVFFFLLIVFVGIFFTFSIIIEPIYTFIFNKPVYVHFYPVKKQLAIDEVAILHENFVFYQKLSPKRQSYFCHRVAVFIGNYTFVGRDGLEVTQEMKLKIAATSIMLTFGMRKYIQNVFSVVIVYPDVFLSRSGDYHKGEFNPSARAVVFSWSHFEEGLAYNNDNINLGLHEFAHVVYFNSLRKRRFGSSSIVYSDMLDDVMRYLGDSNNREALLASGYLRDYAYTNKYEFMAVLLEHFFETPEELKEQFPKLYTIVKVMINYREG</sequence>
<dbReference type="PANTHER" id="PTHR30164:SF2">
    <property type="entry name" value="PROTEIN MTFA"/>
    <property type="match status" value="1"/>
</dbReference>
<dbReference type="GO" id="GO:0005829">
    <property type="term" value="C:cytosol"/>
    <property type="evidence" value="ECO:0007669"/>
    <property type="project" value="TreeGrafter"/>
</dbReference>
<dbReference type="Gene3D" id="1.10.472.150">
    <property type="entry name" value="Glucose-regulated metallo-peptidase M90, N-terminal domain"/>
    <property type="match status" value="1"/>
</dbReference>
<dbReference type="SUPFAM" id="SSF55486">
    <property type="entry name" value="Metalloproteases ('zincins'), catalytic domain"/>
    <property type="match status" value="1"/>
</dbReference>
<keyword evidence="3" id="KW-1185">Reference proteome</keyword>
<dbReference type="AlphaFoldDB" id="A0A345H9M3"/>
<feature type="transmembrane region" description="Helical" evidence="1">
    <location>
        <begin position="6"/>
        <end position="24"/>
    </location>
</feature>
<dbReference type="RefSeq" id="WP_114677044.1">
    <property type="nucleotide sequence ID" value="NZ_CP031188.1"/>
</dbReference>
<evidence type="ECO:0008006" key="4">
    <source>
        <dbReference type="Google" id="ProtNLM"/>
    </source>
</evidence>
<evidence type="ECO:0000256" key="1">
    <source>
        <dbReference type="SAM" id="Phobius"/>
    </source>
</evidence>
<reference evidence="2 3" key="1">
    <citation type="submission" date="2018-07" db="EMBL/GenBank/DDBJ databases">
        <title>Complete genome sequence of Flavobacterium arcticum type strain SM1502T.</title>
        <authorList>
            <person name="Li Y."/>
            <person name="Li D.-D."/>
        </authorList>
    </citation>
    <scope>NUCLEOTIDE SEQUENCE [LARGE SCALE GENOMIC DNA]</scope>
    <source>
        <strain evidence="2 3">SM1502</strain>
    </source>
</reference>
<proteinExistence type="predicted"/>
<accession>A0A345H9M3</accession>
<name>A0A345H9M3_9FLAO</name>
<keyword evidence="1" id="KW-0812">Transmembrane</keyword>
<dbReference type="CDD" id="cd20170">
    <property type="entry name" value="Peptidase_M90-like"/>
    <property type="match status" value="1"/>
</dbReference>
<evidence type="ECO:0000313" key="3">
    <source>
        <dbReference type="Proteomes" id="UP000253951"/>
    </source>
</evidence>
<dbReference type="KEGG" id="fat:DVK85_03185"/>
<dbReference type="GO" id="GO:0004177">
    <property type="term" value="F:aminopeptidase activity"/>
    <property type="evidence" value="ECO:0007669"/>
    <property type="project" value="TreeGrafter"/>
</dbReference>
<gene>
    <name evidence="2" type="ORF">DVK85_03185</name>
</gene>
<dbReference type="InterPro" id="IPR010384">
    <property type="entry name" value="MtfA_fam"/>
</dbReference>
<dbReference type="Proteomes" id="UP000253951">
    <property type="component" value="Chromosome"/>
</dbReference>
<protein>
    <recommendedName>
        <fullName evidence="4">Zinc-dependent peptidase</fullName>
    </recommendedName>
</protein>
<dbReference type="PANTHER" id="PTHR30164">
    <property type="entry name" value="MTFA PEPTIDASE"/>
    <property type="match status" value="1"/>
</dbReference>
<evidence type="ECO:0000313" key="2">
    <source>
        <dbReference type="EMBL" id="AXG73283.1"/>
    </source>
</evidence>
<dbReference type="InterPro" id="IPR042252">
    <property type="entry name" value="MtfA_N"/>
</dbReference>
<keyword evidence="1" id="KW-1133">Transmembrane helix</keyword>
<dbReference type="EMBL" id="CP031188">
    <property type="protein sequence ID" value="AXG73283.1"/>
    <property type="molecule type" value="Genomic_DNA"/>
</dbReference>
<keyword evidence="1" id="KW-0472">Membrane</keyword>